<keyword evidence="2" id="KW-1185">Reference proteome</keyword>
<accession>A0A4Z1J232</accession>
<evidence type="ECO:0000313" key="1">
    <source>
        <dbReference type="EMBL" id="TGO67224.1"/>
    </source>
</evidence>
<dbReference type="PANTHER" id="PTHR10039">
    <property type="entry name" value="AMELOGENIN"/>
    <property type="match status" value="1"/>
</dbReference>
<dbReference type="Proteomes" id="UP000297452">
    <property type="component" value="Unassembled WGS sequence"/>
</dbReference>
<protein>
    <recommendedName>
        <fullName evidence="3">NACHT domain-containing protein</fullName>
    </recommendedName>
</protein>
<dbReference type="EMBL" id="PQXJ01000046">
    <property type="protein sequence ID" value="TGO67224.1"/>
    <property type="molecule type" value="Genomic_DNA"/>
</dbReference>
<evidence type="ECO:0008006" key="3">
    <source>
        <dbReference type="Google" id="ProtNLM"/>
    </source>
</evidence>
<evidence type="ECO:0000313" key="2">
    <source>
        <dbReference type="Proteomes" id="UP000297452"/>
    </source>
</evidence>
<dbReference type="STRING" id="278944.A0A4Z1J232"/>
<reference evidence="1 2" key="1">
    <citation type="submission" date="2017-12" db="EMBL/GenBank/DDBJ databases">
        <title>Comparative genomics of Botrytis spp.</title>
        <authorList>
            <person name="Valero-Jimenez C.A."/>
            <person name="Tapia P."/>
            <person name="Veloso J."/>
            <person name="Silva-Moreno E."/>
            <person name="Staats M."/>
            <person name="Valdes J.H."/>
            <person name="Van Kan J.A.L."/>
        </authorList>
    </citation>
    <scope>NUCLEOTIDE SEQUENCE [LARGE SCALE GENOMIC DNA]</scope>
    <source>
        <strain evidence="1 2">MUCL2120</strain>
    </source>
</reference>
<dbReference type="AlphaFoldDB" id="A0A4Z1J232"/>
<comment type="caution">
    <text evidence="1">The sequence shown here is derived from an EMBL/GenBank/DDBJ whole genome shotgun (WGS) entry which is preliminary data.</text>
</comment>
<dbReference type="PANTHER" id="PTHR10039:SF5">
    <property type="entry name" value="NACHT DOMAIN-CONTAINING PROTEIN"/>
    <property type="match status" value="1"/>
</dbReference>
<gene>
    <name evidence="1" type="ORF">BOTNAR_0046g00260</name>
</gene>
<proteinExistence type="predicted"/>
<organism evidence="1 2">
    <name type="scientific">Botryotinia narcissicola</name>
    <dbReference type="NCBI Taxonomy" id="278944"/>
    <lineage>
        <taxon>Eukaryota</taxon>
        <taxon>Fungi</taxon>
        <taxon>Dikarya</taxon>
        <taxon>Ascomycota</taxon>
        <taxon>Pezizomycotina</taxon>
        <taxon>Leotiomycetes</taxon>
        <taxon>Helotiales</taxon>
        <taxon>Sclerotiniaceae</taxon>
        <taxon>Botryotinia</taxon>
    </lineage>
</organism>
<sequence>MDGSRSQNELPGALKKLTKHSWPGRFVFFIDGVDEYMGDPAETARLSKAFATSADIKIIVSSRSWTEVETFIDSIPGQLLPLHYFTRADIQRFTYELITHHPDFRITQIDKSYWNLIEQISNKSRGGFLWVVLAVREILKGLTHQDAISELEARLEDIPPGLDEVFEGMLNTIEKYHRRQTSQIVQMRLVARGIWSVITFAFLDEAQNNLDYALLAKLKPWSVDHYERENTLQENGLKLVVVTS</sequence>
<dbReference type="OrthoDB" id="341259at2759"/>
<name>A0A4Z1J232_9HELO</name>